<keyword evidence="10" id="KW-0472">Membrane</keyword>
<comment type="catalytic activity">
    <reaction evidence="7">
        <text>Preferential cleavage: (Ac)2-L-Lys-D-Ala-|-D-Ala. Also transpeptidation of peptidyl-alanyl moieties that are N-acyl substituents of D-alanine.</text>
        <dbReference type="EC" id="3.4.16.4"/>
    </reaction>
</comment>
<keyword evidence="2" id="KW-0645">Protease</keyword>
<evidence type="ECO:0000259" key="12">
    <source>
        <dbReference type="Pfam" id="PF00912"/>
    </source>
</evidence>
<feature type="compositionally biased region" description="Low complexity" evidence="9">
    <location>
        <begin position="698"/>
        <end position="711"/>
    </location>
</feature>
<keyword evidence="1" id="KW-0121">Carboxypeptidase</keyword>
<feature type="transmembrane region" description="Helical" evidence="10">
    <location>
        <begin position="39"/>
        <end position="60"/>
    </location>
</feature>
<keyword evidence="10" id="KW-0812">Transmembrane</keyword>
<dbReference type="InterPro" id="IPR001264">
    <property type="entry name" value="Glyco_trans_51"/>
</dbReference>
<dbReference type="InterPro" id="IPR050396">
    <property type="entry name" value="Glycosyltr_51/Transpeptidase"/>
</dbReference>
<dbReference type="Gene3D" id="3.40.710.10">
    <property type="entry name" value="DD-peptidase/beta-lactamase superfamily"/>
    <property type="match status" value="1"/>
</dbReference>
<evidence type="ECO:0000256" key="9">
    <source>
        <dbReference type="SAM" id="MobiDB-lite"/>
    </source>
</evidence>
<evidence type="ECO:0000256" key="6">
    <source>
        <dbReference type="ARBA" id="ARBA00023268"/>
    </source>
</evidence>
<feature type="compositionally biased region" description="Basic and acidic residues" evidence="9">
    <location>
        <begin position="677"/>
        <end position="688"/>
    </location>
</feature>
<dbReference type="PANTHER" id="PTHR32282:SF34">
    <property type="entry name" value="PENICILLIN-BINDING PROTEIN 1A"/>
    <property type="match status" value="1"/>
</dbReference>
<evidence type="ECO:0000256" key="10">
    <source>
        <dbReference type="SAM" id="Phobius"/>
    </source>
</evidence>
<feature type="domain" description="Glycosyl transferase family 51" evidence="12">
    <location>
        <begin position="86"/>
        <end position="260"/>
    </location>
</feature>
<evidence type="ECO:0008006" key="15">
    <source>
        <dbReference type="Google" id="ProtNLM"/>
    </source>
</evidence>
<dbReference type="InterPro" id="IPR001460">
    <property type="entry name" value="PCN-bd_Tpept"/>
</dbReference>
<keyword evidence="3" id="KW-0328">Glycosyltransferase</keyword>
<dbReference type="InterPro" id="IPR036950">
    <property type="entry name" value="PBP_transglycosylase"/>
</dbReference>
<keyword evidence="5" id="KW-0378">Hydrolase</keyword>
<dbReference type="Proteomes" id="UP000029990">
    <property type="component" value="Unassembled WGS sequence"/>
</dbReference>
<dbReference type="PANTHER" id="PTHR32282">
    <property type="entry name" value="BINDING PROTEIN TRANSPEPTIDASE, PUTATIVE-RELATED"/>
    <property type="match status" value="1"/>
</dbReference>
<feature type="region of interest" description="Disordered" evidence="9">
    <location>
        <begin position="658"/>
        <end position="738"/>
    </location>
</feature>
<evidence type="ECO:0000256" key="4">
    <source>
        <dbReference type="ARBA" id="ARBA00022679"/>
    </source>
</evidence>
<dbReference type="Pfam" id="PF00912">
    <property type="entry name" value="Transgly"/>
    <property type="match status" value="1"/>
</dbReference>
<comment type="caution">
    <text evidence="13">The sequence shown here is derived from an EMBL/GenBank/DDBJ whole genome shotgun (WGS) entry which is preliminary data.</text>
</comment>
<gene>
    <name evidence="13" type="ORF">N798_11330</name>
</gene>
<dbReference type="SUPFAM" id="SSF53955">
    <property type="entry name" value="Lysozyme-like"/>
    <property type="match status" value="1"/>
</dbReference>
<name>A0ABR4XD36_9MICO</name>
<evidence type="ECO:0000256" key="7">
    <source>
        <dbReference type="ARBA" id="ARBA00034000"/>
    </source>
</evidence>
<keyword evidence="14" id="KW-1185">Reference proteome</keyword>
<sequence length="738" mass="80054">MFMSTAPRSRAEARRRTDGRTGRAGRSRGGPQRRWPRRLLYTMLGLFVLGVAGVGIAYAMTDVPEPNEVATAQTSVIYYADGKSEIGRVSEYNRESVKLEQVPVHVQRALLAAEDRNFYENNGISPTGIARAVWVAIKGGEATQGGSTITQQYVKNYFLSQDRTLSRKAREILISVKIDGQQSKEEILENYLNTIYYGRGAYGIQTASKAYFNKDVSKLTPAEGAFLASAIRGPSFYDPRLGEKQKQNAQTRSAYILDAMEEQGWLSPEQRAAATFPTDKQFAPYRPPSVGGTNGYLVQLVKDELLKKVKVDEGDISTGGLRIVTTIDKKKQAAAVKSIADRMKGIKGINVGLASVKPGDGAVEALYGGSDYAKNQFNTATDATMQAGSVFKIFTLIAALQSGDLSIRQSFDGNSPQYFDEFENPAGATDFNRRGGVRNFNDRDYGRVTVPEATADSVNTVFAQLNILATPQKTAAAAKQAGITTKLNPNYANVLGSDSVKVIDMANAYATLAAKGVRATPYYVKSVTSTSGAFDYKAQPRTTRVFDQDLVSDVVYSMQQVIEKGSGEYAGERLNREAAGKTGTSSDNYSAWFDGFTPQLATAVGLYKGDGSIKEENQMDDVPGWGSITGGTIPVRIWTDYMRAATDGMEKLKFPEPAYINKNAAPKRTQQPTRTQEPTRTREPERTPEPTPEPTPTTPSAEPTPTETPKPTKTKGPKPSITLPFPDPTPTTGAGGGG</sequence>
<dbReference type="Pfam" id="PF00905">
    <property type="entry name" value="Transpeptidase"/>
    <property type="match status" value="1"/>
</dbReference>
<proteinExistence type="predicted"/>
<evidence type="ECO:0000256" key="1">
    <source>
        <dbReference type="ARBA" id="ARBA00022645"/>
    </source>
</evidence>
<dbReference type="SUPFAM" id="SSF56601">
    <property type="entry name" value="beta-lactamase/transpeptidase-like"/>
    <property type="match status" value="1"/>
</dbReference>
<evidence type="ECO:0000256" key="8">
    <source>
        <dbReference type="ARBA" id="ARBA00049902"/>
    </source>
</evidence>
<accession>A0ABR4XD36</accession>
<feature type="compositionally biased region" description="Low complexity" evidence="9">
    <location>
        <begin position="666"/>
        <end position="676"/>
    </location>
</feature>
<evidence type="ECO:0000256" key="2">
    <source>
        <dbReference type="ARBA" id="ARBA00022670"/>
    </source>
</evidence>
<evidence type="ECO:0000259" key="11">
    <source>
        <dbReference type="Pfam" id="PF00905"/>
    </source>
</evidence>
<reference evidence="13 14" key="1">
    <citation type="submission" date="2013-08" db="EMBL/GenBank/DDBJ databases">
        <title>The genome sequence of Knoellia flava.</title>
        <authorList>
            <person name="Zhu W."/>
            <person name="Wang G."/>
        </authorList>
    </citation>
    <scope>NUCLEOTIDE SEQUENCE [LARGE SCALE GENOMIC DNA]</scope>
    <source>
        <strain evidence="13 14">TL1</strain>
    </source>
</reference>
<keyword evidence="10" id="KW-1133">Transmembrane helix</keyword>
<feature type="region of interest" description="Disordered" evidence="9">
    <location>
        <begin position="1"/>
        <end position="31"/>
    </location>
</feature>
<protein>
    <recommendedName>
        <fullName evidence="15">Penicillin-insensitive transglycosylase</fullName>
    </recommendedName>
</protein>
<evidence type="ECO:0000313" key="13">
    <source>
        <dbReference type="EMBL" id="KGN30178.1"/>
    </source>
</evidence>
<feature type="compositionally biased region" description="Basic and acidic residues" evidence="9">
    <location>
        <begin position="9"/>
        <end position="21"/>
    </location>
</feature>
<dbReference type="Gene3D" id="1.10.3810.10">
    <property type="entry name" value="Biosynthetic peptidoglycan transglycosylase-like"/>
    <property type="match status" value="1"/>
</dbReference>
<dbReference type="InterPro" id="IPR012338">
    <property type="entry name" value="Beta-lactam/transpept-like"/>
</dbReference>
<evidence type="ECO:0000256" key="3">
    <source>
        <dbReference type="ARBA" id="ARBA00022676"/>
    </source>
</evidence>
<dbReference type="InterPro" id="IPR023346">
    <property type="entry name" value="Lysozyme-like_dom_sf"/>
</dbReference>
<organism evidence="13 14">
    <name type="scientific">Knoellia flava TL1</name>
    <dbReference type="NCBI Taxonomy" id="1385518"/>
    <lineage>
        <taxon>Bacteria</taxon>
        <taxon>Bacillati</taxon>
        <taxon>Actinomycetota</taxon>
        <taxon>Actinomycetes</taxon>
        <taxon>Micrococcales</taxon>
        <taxon>Intrasporangiaceae</taxon>
        <taxon>Knoellia</taxon>
    </lineage>
</organism>
<dbReference type="EMBL" id="AVPI01000032">
    <property type="protein sequence ID" value="KGN30178.1"/>
    <property type="molecule type" value="Genomic_DNA"/>
</dbReference>
<evidence type="ECO:0000313" key="14">
    <source>
        <dbReference type="Proteomes" id="UP000029990"/>
    </source>
</evidence>
<evidence type="ECO:0000256" key="5">
    <source>
        <dbReference type="ARBA" id="ARBA00022801"/>
    </source>
</evidence>
<comment type="catalytic activity">
    <reaction evidence="8">
        <text>[GlcNAc-(1-&gt;4)-Mur2Ac(oyl-L-Ala-gamma-D-Glu-L-Lys-D-Ala-D-Ala)](n)-di-trans,octa-cis-undecaprenyl diphosphate + beta-D-GlcNAc-(1-&gt;4)-Mur2Ac(oyl-L-Ala-gamma-D-Glu-L-Lys-D-Ala-D-Ala)-di-trans,octa-cis-undecaprenyl diphosphate = [GlcNAc-(1-&gt;4)-Mur2Ac(oyl-L-Ala-gamma-D-Glu-L-Lys-D-Ala-D-Ala)](n+1)-di-trans,octa-cis-undecaprenyl diphosphate + di-trans,octa-cis-undecaprenyl diphosphate + H(+)</text>
        <dbReference type="Rhea" id="RHEA:23708"/>
        <dbReference type="Rhea" id="RHEA-COMP:9602"/>
        <dbReference type="Rhea" id="RHEA-COMP:9603"/>
        <dbReference type="ChEBI" id="CHEBI:15378"/>
        <dbReference type="ChEBI" id="CHEBI:58405"/>
        <dbReference type="ChEBI" id="CHEBI:60033"/>
        <dbReference type="ChEBI" id="CHEBI:78435"/>
        <dbReference type="EC" id="2.4.99.28"/>
    </reaction>
</comment>
<keyword evidence="6" id="KW-0511">Multifunctional enzyme</keyword>
<keyword evidence="4" id="KW-0808">Transferase</keyword>
<feature type="domain" description="Penicillin-binding protein transpeptidase" evidence="11">
    <location>
        <begin position="357"/>
        <end position="599"/>
    </location>
</feature>